<evidence type="ECO:0000313" key="1">
    <source>
        <dbReference type="EMBL" id="KAJ8642435.1"/>
    </source>
</evidence>
<proteinExistence type="predicted"/>
<reference evidence="1 2" key="1">
    <citation type="journal article" date="2022" name="Hortic Res">
        <title>A haplotype resolved chromosomal level avocado genome allows analysis of novel avocado genes.</title>
        <authorList>
            <person name="Nath O."/>
            <person name="Fletcher S.J."/>
            <person name="Hayward A."/>
            <person name="Shaw L.M."/>
            <person name="Masouleh A.K."/>
            <person name="Furtado A."/>
            <person name="Henry R.J."/>
            <person name="Mitter N."/>
        </authorList>
    </citation>
    <scope>NUCLEOTIDE SEQUENCE [LARGE SCALE GENOMIC DNA]</scope>
    <source>
        <strain evidence="2">cv. Hass</strain>
    </source>
</reference>
<protein>
    <submittedName>
        <fullName evidence="1">Uncharacterized protein</fullName>
    </submittedName>
</protein>
<keyword evidence="2" id="KW-1185">Reference proteome</keyword>
<organism evidence="1 2">
    <name type="scientific">Persea americana</name>
    <name type="common">Avocado</name>
    <dbReference type="NCBI Taxonomy" id="3435"/>
    <lineage>
        <taxon>Eukaryota</taxon>
        <taxon>Viridiplantae</taxon>
        <taxon>Streptophyta</taxon>
        <taxon>Embryophyta</taxon>
        <taxon>Tracheophyta</taxon>
        <taxon>Spermatophyta</taxon>
        <taxon>Magnoliopsida</taxon>
        <taxon>Magnoliidae</taxon>
        <taxon>Laurales</taxon>
        <taxon>Lauraceae</taxon>
        <taxon>Persea</taxon>
    </lineage>
</organism>
<evidence type="ECO:0000313" key="2">
    <source>
        <dbReference type="Proteomes" id="UP001234297"/>
    </source>
</evidence>
<dbReference type="EMBL" id="CM056813">
    <property type="protein sequence ID" value="KAJ8642435.1"/>
    <property type="molecule type" value="Genomic_DNA"/>
</dbReference>
<name>A0ACC2M9X2_PERAE</name>
<gene>
    <name evidence="1" type="ORF">MRB53_019129</name>
</gene>
<accession>A0ACC2M9X2</accession>
<sequence>MSIAENIVYEDDVTSKFVVRNYSDEKEIEREVLWKKDEKHAYCSCKKFEFEGIPCCHVLSILRRGSILILPERYILKRWTKGVTRDAFVDVVESGRSEGVNPCLARHSHLSCMFAGLIDIASQSKEGFEFLISGHTELEMKLRQMTLNNPSNSSIDKGKANVDSNVVEYNEPPHVVTKGRAKRLKSSKEKATKGRLCLLMLIQASHWPLLMEVEKALMKTCNDLQCSMTIMQRRCHLLQCLAHQDRHHEYCYAHLLFEGKGYKGYGISYVGSGAINLANQYDTDAGSFFVKTNMSVQCSDCQMLEL</sequence>
<dbReference type="Proteomes" id="UP001234297">
    <property type="component" value="Chromosome 5"/>
</dbReference>
<comment type="caution">
    <text evidence="1">The sequence shown here is derived from an EMBL/GenBank/DDBJ whole genome shotgun (WGS) entry which is preliminary data.</text>
</comment>